<accession>A0A445D612</accession>
<dbReference type="EMBL" id="SDMP01000005">
    <property type="protein sequence ID" value="RYR58609.1"/>
    <property type="molecule type" value="Genomic_DNA"/>
</dbReference>
<evidence type="ECO:0000313" key="3">
    <source>
        <dbReference type="Proteomes" id="UP000289738"/>
    </source>
</evidence>
<sequence>MRRKLLNVHIPDLAHLTERSKPFSQKERVAYVTMELLEEEFDLEVEVDLAELKKGPPYIKDRDVSLCPRCNAIFDAEAAAIFEKEMMKKELAHREEHAHQRQPVRRVKAESSRAPQQNAIAPMSRFQAIGVQWIWNCQEFQS</sequence>
<gene>
    <name evidence="2" type="ORF">Ahy_A05g024469</name>
</gene>
<evidence type="ECO:0000313" key="2">
    <source>
        <dbReference type="EMBL" id="RYR58609.1"/>
    </source>
</evidence>
<protein>
    <submittedName>
        <fullName evidence="2">Uncharacterized protein</fullName>
    </submittedName>
</protein>
<evidence type="ECO:0000256" key="1">
    <source>
        <dbReference type="SAM" id="MobiDB-lite"/>
    </source>
</evidence>
<feature type="region of interest" description="Disordered" evidence="1">
    <location>
        <begin position="91"/>
        <end position="116"/>
    </location>
</feature>
<dbReference type="Proteomes" id="UP000289738">
    <property type="component" value="Chromosome A05"/>
</dbReference>
<reference evidence="2 3" key="1">
    <citation type="submission" date="2019-01" db="EMBL/GenBank/DDBJ databases">
        <title>Sequencing of cultivated peanut Arachis hypogaea provides insights into genome evolution and oil improvement.</title>
        <authorList>
            <person name="Chen X."/>
        </authorList>
    </citation>
    <scope>NUCLEOTIDE SEQUENCE [LARGE SCALE GENOMIC DNA]</scope>
    <source>
        <strain evidence="3">cv. Fuhuasheng</strain>
        <tissue evidence="2">Leaves</tissue>
    </source>
</reference>
<keyword evidence="3" id="KW-1185">Reference proteome</keyword>
<name>A0A445D612_ARAHY</name>
<proteinExistence type="predicted"/>
<comment type="caution">
    <text evidence="2">The sequence shown here is derived from an EMBL/GenBank/DDBJ whole genome shotgun (WGS) entry which is preliminary data.</text>
</comment>
<organism evidence="2 3">
    <name type="scientific">Arachis hypogaea</name>
    <name type="common">Peanut</name>
    <dbReference type="NCBI Taxonomy" id="3818"/>
    <lineage>
        <taxon>Eukaryota</taxon>
        <taxon>Viridiplantae</taxon>
        <taxon>Streptophyta</taxon>
        <taxon>Embryophyta</taxon>
        <taxon>Tracheophyta</taxon>
        <taxon>Spermatophyta</taxon>
        <taxon>Magnoliopsida</taxon>
        <taxon>eudicotyledons</taxon>
        <taxon>Gunneridae</taxon>
        <taxon>Pentapetalae</taxon>
        <taxon>rosids</taxon>
        <taxon>fabids</taxon>
        <taxon>Fabales</taxon>
        <taxon>Fabaceae</taxon>
        <taxon>Papilionoideae</taxon>
        <taxon>50 kb inversion clade</taxon>
        <taxon>dalbergioids sensu lato</taxon>
        <taxon>Dalbergieae</taxon>
        <taxon>Pterocarpus clade</taxon>
        <taxon>Arachis</taxon>
    </lineage>
</organism>
<dbReference type="AlphaFoldDB" id="A0A445D612"/>